<name>A0A482XUG7_LAOST</name>
<reference evidence="1 2" key="1">
    <citation type="journal article" date="2017" name="Gigascience">
        <title>Genome sequence of the small brown planthopper, Laodelphax striatellus.</title>
        <authorList>
            <person name="Zhu J."/>
            <person name="Jiang F."/>
            <person name="Wang X."/>
            <person name="Yang P."/>
            <person name="Bao Y."/>
            <person name="Zhao W."/>
            <person name="Wang W."/>
            <person name="Lu H."/>
            <person name="Wang Q."/>
            <person name="Cui N."/>
            <person name="Li J."/>
            <person name="Chen X."/>
            <person name="Luo L."/>
            <person name="Yu J."/>
            <person name="Kang L."/>
            <person name="Cui F."/>
        </authorList>
    </citation>
    <scope>NUCLEOTIDE SEQUENCE [LARGE SCALE GENOMIC DNA]</scope>
    <source>
        <strain evidence="1">Lst14</strain>
    </source>
</reference>
<comment type="caution">
    <text evidence="1">The sequence shown here is derived from an EMBL/GenBank/DDBJ whole genome shotgun (WGS) entry which is preliminary data.</text>
</comment>
<accession>A0A482XUG7</accession>
<dbReference type="EMBL" id="QKKF02000761">
    <property type="protein sequence ID" value="RZF48988.1"/>
    <property type="molecule type" value="Genomic_DNA"/>
</dbReference>
<dbReference type="InParanoid" id="A0A482XUG7"/>
<proteinExistence type="predicted"/>
<gene>
    <name evidence="1" type="ORF">LSTR_LSTR017365</name>
</gene>
<dbReference type="Proteomes" id="UP000291343">
    <property type="component" value="Unassembled WGS sequence"/>
</dbReference>
<evidence type="ECO:0000313" key="2">
    <source>
        <dbReference type="Proteomes" id="UP000291343"/>
    </source>
</evidence>
<keyword evidence="2" id="KW-1185">Reference proteome</keyword>
<dbReference type="AlphaFoldDB" id="A0A482XUG7"/>
<organism evidence="1 2">
    <name type="scientific">Laodelphax striatellus</name>
    <name type="common">Small brown planthopper</name>
    <name type="synonym">Delphax striatella</name>
    <dbReference type="NCBI Taxonomy" id="195883"/>
    <lineage>
        <taxon>Eukaryota</taxon>
        <taxon>Metazoa</taxon>
        <taxon>Ecdysozoa</taxon>
        <taxon>Arthropoda</taxon>
        <taxon>Hexapoda</taxon>
        <taxon>Insecta</taxon>
        <taxon>Pterygota</taxon>
        <taxon>Neoptera</taxon>
        <taxon>Paraneoptera</taxon>
        <taxon>Hemiptera</taxon>
        <taxon>Auchenorrhyncha</taxon>
        <taxon>Fulgoroidea</taxon>
        <taxon>Delphacidae</taxon>
        <taxon>Criomorphinae</taxon>
        <taxon>Laodelphax</taxon>
    </lineage>
</organism>
<evidence type="ECO:0000313" key="1">
    <source>
        <dbReference type="EMBL" id="RZF48988.1"/>
    </source>
</evidence>
<sequence>MDFFHVEEDNNRFKVGYIKEEDRRPPVSTSQRSSRSDVLEGLYTVPPEEMIQSIDKVIESLERIIEPLEAGSKLVDENSLTRCKEQFNDLKQLTEQMSTSGMDVDCGSELQFLSLTANERCALQCRVVRHALTAYHAQLTSDDMHNELKTCLGVEVQKLADLLDSTSDSDRLATIVKQVSY</sequence>
<protein>
    <submittedName>
        <fullName evidence="1">Uncharacterized protein</fullName>
    </submittedName>
</protein>